<evidence type="ECO:0000313" key="12">
    <source>
        <dbReference type="Proteomes" id="UP000597444"/>
    </source>
</evidence>
<keyword evidence="6 7" id="KW-0067">ATP-binding</keyword>
<dbReference type="SUPFAM" id="SSF56112">
    <property type="entry name" value="Protein kinase-like (PK-like)"/>
    <property type="match status" value="1"/>
</dbReference>
<keyword evidence="4 7" id="KW-0547">Nucleotide-binding</keyword>
<evidence type="ECO:0000256" key="4">
    <source>
        <dbReference type="ARBA" id="ARBA00022741"/>
    </source>
</evidence>
<keyword evidence="9" id="KW-0812">Transmembrane</keyword>
<dbReference type="PANTHER" id="PTHR43289:SF6">
    <property type="entry name" value="SERINE_THREONINE-PROTEIN KINASE NEKL-3"/>
    <property type="match status" value="1"/>
</dbReference>
<dbReference type="InterPro" id="IPR011009">
    <property type="entry name" value="Kinase-like_dom_sf"/>
</dbReference>
<dbReference type="SMART" id="SM00220">
    <property type="entry name" value="S_TKc"/>
    <property type="match status" value="1"/>
</dbReference>
<accession>A0A8J3IBC6</accession>
<organism evidence="11 12">
    <name type="scientific">Reticulibacter mediterranei</name>
    <dbReference type="NCBI Taxonomy" id="2778369"/>
    <lineage>
        <taxon>Bacteria</taxon>
        <taxon>Bacillati</taxon>
        <taxon>Chloroflexota</taxon>
        <taxon>Ktedonobacteria</taxon>
        <taxon>Ktedonobacterales</taxon>
        <taxon>Reticulibacteraceae</taxon>
        <taxon>Reticulibacter</taxon>
    </lineage>
</organism>
<keyword evidence="9" id="KW-0472">Membrane</keyword>
<dbReference type="Pfam" id="PF00069">
    <property type="entry name" value="Pkinase"/>
    <property type="match status" value="1"/>
</dbReference>
<dbReference type="InterPro" id="IPR000719">
    <property type="entry name" value="Prot_kinase_dom"/>
</dbReference>
<dbReference type="AlphaFoldDB" id="A0A8J3IBC6"/>
<gene>
    <name evidence="11" type="ORF">KSF_022970</name>
</gene>
<keyword evidence="2" id="KW-0723">Serine/threonine-protein kinase</keyword>
<evidence type="ECO:0000256" key="5">
    <source>
        <dbReference type="ARBA" id="ARBA00022777"/>
    </source>
</evidence>
<dbReference type="FunFam" id="1.10.510.10:FF:000021">
    <property type="entry name" value="Serine/threonine protein kinase"/>
    <property type="match status" value="1"/>
</dbReference>
<feature type="region of interest" description="Disordered" evidence="8">
    <location>
        <begin position="350"/>
        <end position="405"/>
    </location>
</feature>
<keyword evidence="9" id="KW-1133">Transmembrane helix</keyword>
<dbReference type="Proteomes" id="UP000597444">
    <property type="component" value="Unassembled WGS sequence"/>
</dbReference>
<evidence type="ECO:0000256" key="2">
    <source>
        <dbReference type="ARBA" id="ARBA00022527"/>
    </source>
</evidence>
<sequence>MNAEALIGTVLGTCTLQKLVGQGGMGAVYLAQQSRPRRQVAVKVLLPMTPLSPHQLVAFLERFRRETDAAASLEHPNITPVHEYGEQDGLAYLVMPYVSGGTLRDELEREGPLPLSEVANYLEQVAAALDFAHEHGVIHRDIKPANILKTHEGRLLLTDFGLVKIVAADASPQVRLTGAGAPVGTPDYMAPEQVIGEEVDTRADLYSLGVILYQMVTGTTPFQGETPMQIAAQHLQIPPPSPQMLRPDLPIAAEQVILRALAKRPSDRYSRAEDLSNAFRSALLSAGIQVEANIIQGTAKFKAATGRFMTPKSLFDPNWQTTGASTQSAQMPAAHLNDGALPGMTGGMMLGNQGQSRKLPTAERGSGLLSRSTSAMQSVTGTASALTGSSIPTPGSDGPRTVGGGLLSRTGKFPLVGTGSTGQMPVMPANSTEAPAAPDAFSPFSTAQPASEVGSLGIFNTTGEMTAQAGSNSAKLTGPVKVVQMPVPGQPGRFMTGILPVVPQEEALGIGEEVSLKPEKTKSTKKGLRPWAVVSLVLVVVLIIAASGGIFWFVRGRGQTPTTAGQQQQQQATTKPAGTPDANARATATAQANIILSDPLDQNMHNWLTSPADVYAFKNGAYHITDRGDNGRATVLQANPVDGQLGYTLTMQEVQGKATDTNSFGMLFRFSQKTQNGKTVTTFYSFEVVNTKGGQYQFWLYNDADAKAPWKKLWSQNFGAEFHQGQGDKASNTFKVLMNGNKFTFTVNGKELKTVQDDALKSGQVGMIVNQNGTEVAFKNLLLTRS</sequence>
<feature type="domain" description="Protein kinase" evidence="10">
    <location>
        <begin position="14"/>
        <end position="280"/>
    </location>
</feature>
<feature type="region of interest" description="Disordered" evidence="8">
    <location>
        <begin position="560"/>
        <end position="582"/>
    </location>
</feature>
<name>A0A8J3IBC6_9CHLR</name>
<comment type="caution">
    <text evidence="11">The sequence shown here is derived from an EMBL/GenBank/DDBJ whole genome shotgun (WGS) entry which is preliminary data.</text>
</comment>
<feature type="transmembrane region" description="Helical" evidence="9">
    <location>
        <begin position="531"/>
        <end position="554"/>
    </location>
</feature>
<evidence type="ECO:0000256" key="3">
    <source>
        <dbReference type="ARBA" id="ARBA00022679"/>
    </source>
</evidence>
<evidence type="ECO:0000256" key="7">
    <source>
        <dbReference type="PROSITE-ProRule" id="PRU10141"/>
    </source>
</evidence>
<evidence type="ECO:0000256" key="8">
    <source>
        <dbReference type="SAM" id="MobiDB-lite"/>
    </source>
</evidence>
<dbReference type="EMBL" id="BNJK01000001">
    <property type="protein sequence ID" value="GHO92249.1"/>
    <property type="molecule type" value="Genomic_DNA"/>
</dbReference>
<dbReference type="Gene3D" id="1.10.510.10">
    <property type="entry name" value="Transferase(Phosphotransferase) domain 1"/>
    <property type="match status" value="1"/>
</dbReference>
<evidence type="ECO:0000256" key="9">
    <source>
        <dbReference type="SAM" id="Phobius"/>
    </source>
</evidence>
<protein>
    <recommendedName>
        <fullName evidence="1">non-specific serine/threonine protein kinase</fullName>
        <ecNumber evidence="1">2.7.11.1</ecNumber>
    </recommendedName>
</protein>
<feature type="binding site" evidence="7">
    <location>
        <position position="43"/>
    </location>
    <ligand>
        <name>ATP</name>
        <dbReference type="ChEBI" id="CHEBI:30616"/>
    </ligand>
</feature>
<evidence type="ECO:0000256" key="1">
    <source>
        <dbReference type="ARBA" id="ARBA00012513"/>
    </source>
</evidence>
<feature type="compositionally biased region" description="Polar residues" evidence="8">
    <location>
        <begin position="369"/>
        <end position="393"/>
    </location>
</feature>
<dbReference type="GO" id="GO:0005524">
    <property type="term" value="F:ATP binding"/>
    <property type="evidence" value="ECO:0007669"/>
    <property type="project" value="UniProtKB-UniRule"/>
</dbReference>
<evidence type="ECO:0000259" key="10">
    <source>
        <dbReference type="PROSITE" id="PS50011"/>
    </source>
</evidence>
<dbReference type="RefSeq" id="WP_220203096.1">
    <property type="nucleotide sequence ID" value="NZ_BNJK01000001.1"/>
</dbReference>
<dbReference type="Gene3D" id="3.30.200.20">
    <property type="entry name" value="Phosphorylase Kinase, domain 1"/>
    <property type="match status" value="1"/>
</dbReference>
<dbReference type="PANTHER" id="PTHR43289">
    <property type="entry name" value="MITOGEN-ACTIVATED PROTEIN KINASE KINASE KINASE 20-RELATED"/>
    <property type="match status" value="1"/>
</dbReference>
<dbReference type="PROSITE" id="PS00107">
    <property type="entry name" value="PROTEIN_KINASE_ATP"/>
    <property type="match status" value="1"/>
</dbReference>
<reference evidence="11" key="1">
    <citation type="submission" date="2020-10" db="EMBL/GenBank/DDBJ databases">
        <title>Taxonomic study of unclassified bacteria belonging to the class Ktedonobacteria.</title>
        <authorList>
            <person name="Yabe S."/>
            <person name="Wang C.M."/>
            <person name="Zheng Y."/>
            <person name="Sakai Y."/>
            <person name="Cavaletti L."/>
            <person name="Monciardini P."/>
            <person name="Donadio S."/>
        </authorList>
    </citation>
    <scope>NUCLEOTIDE SEQUENCE</scope>
    <source>
        <strain evidence="11">ID150040</strain>
    </source>
</reference>
<evidence type="ECO:0000256" key="6">
    <source>
        <dbReference type="ARBA" id="ARBA00022840"/>
    </source>
</evidence>
<keyword evidence="3" id="KW-0808">Transferase</keyword>
<keyword evidence="5" id="KW-0418">Kinase</keyword>
<keyword evidence="12" id="KW-1185">Reference proteome</keyword>
<dbReference type="GO" id="GO:0004674">
    <property type="term" value="F:protein serine/threonine kinase activity"/>
    <property type="evidence" value="ECO:0007669"/>
    <property type="project" value="UniProtKB-KW"/>
</dbReference>
<proteinExistence type="predicted"/>
<dbReference type="EC" id="2.7.11.1" evidence="1"/>
<dbReference type="CDD" id="cd14014">
    <property type="entry name" value="STKc_PknB_like"/>
    <property type="match status" value="1"/>
</dbReference>
<evidence type="ECO:0000313" key="11">
    <source>
        <dbReference type="EMBL" id="GHO92249.1"/>
    </source>
</evidence>
<dbReference type="InterPro" id="IPR017441">
    <property type="entry name" value="Protein_kinase_ATP_BS"/>
</dbReference>
<dbReference type="Gene3D" id="2.60.120.560">
    <property type="entry name" value="Exo-inulinase, domain 1"/>
    <property type="match status" value="1"/>
</dbReference>
<dbReference type="PROSITE" id="PS50011">
    <property type="entry name" value="PROTEIN_KINASE_DOM"/>
    <property type="match status" value="1"/>
</dbReference>